<evidence type="ECO:0000313" key="2">
    <source>
        <dbReference type="Ensembl" id="ENSSTUP00000069658.1"/>
    </source>
</evidence>
<dbReference type="AlphaFoldDB" id="A0A674BEC7"/>
<dbReference type="PANTHER" id="PTHR12232:SF14">
    <property type="entry name" value="SH3 DOMAIN-BINDING GLUTAMIC ACID-RICH-LIKE PROTEIN 3 ISOFORM 1"/>
    <property type="match status" value="1"/>
</dbReference>
<protein>
    <submittedName>
        <fullName evidence="2">Zgc:153284</fullName>
    </submittedName>
</protein>
<evidence type="ECO:0000256" key="1">
    <source>
        <dbReference type="ARBA" id="ARBA00007764"/>
    </source>
</evidence>
<dbReference type="Gene3D" id="3.40.30.10">
    <property type="entry name" value="Glutaredoxin"/>
    <property type="match status" value="1"/>
</dbReference>
<dbReference type="InterPro" id="IPR036249">
    <property type="entry name" value="Thioredoxin-like_sf"/>
</dbReference>
<name>A0A674BEC7_SALTR</name>
<sequence length="104" mass="11624">NILSVTIGSAGSLLKQQQSQIFSFLDSKKIKYKAVDITQGSEVKEEMRKKTGNPTALPPQVFNKDVYCGVSLEAAMWTFNHFNQVYKCQTGTKAYTCSVTSWFS</sequence>
<dbReference type="Proteomes" id="UP000472277">
    <property type="component" value="Chromosome 35"/>
</dbReference>
<accession>A0A674BEC7</accession>
<reference evidence="2" key="2">
    <citation type="submission" date="2025-09" db="UniProtKB">
        <authorList>
            <consortium name="Ensembl"/>
        </authorList>
    </citation>
    <scope>IDENTIFICATION</scope>
</reference>
<dbReference type="Ensembl" id="ENSSTUT00000074000.1">
    <property type="protein sequence ID" value="ENSSTUP00000069658.1"/>
    <property type="gene ID" value="ENSSTUG00000030587.1"/>
</dbReference>
<dbReference type="Pfam" id="PF04908">
    <property type="entry name" value="SH3BGR"/>
    <property type="match status" value="1"/>
</dbReference>
<dbReference type="GeneTree" id="ENSGT00940000171557"/>
<organism evidence="2 3">
    <name type="scientific">Salmo trutta</name>
    <name type="common">Brown trout</name>
    <dbReference type="NCBI Taxonomy" id="8032"/>
    <lineage>
        <taxon>Eukaryota</taxon>
        <taxon>Metazoa</taxon>
        <taxon>Chordata</taxon>
        <taxon>Craniata</taxon>
        <taxon>Vertebrata</taxon>
        <taxon>Euteleostomi</taxon>
        <taxon>Actinopterygii</taxon>
        <taxon>Neopterygii</taxon>
        <taxon>Teleostei</taxon>
        <taxon>Protacanthopterygii</taxon>
        <taxon>Salmoniformes</taxon>
        <taxon>Salmonidae</taxon>
        <taxon>Salmoninae</taxon>
        <taxon>Salmo</taxon>
    </lineage>
</organism>
<keyword evidence="3" id="KW-1185">Reference proteome</keyword>
<dbReference type="GO" id="GO:0005737">
    <property type="term" value="C:cytoplasm"/>
    <property type="evidence" value="ECO:0007669"/>
    <property type="project" value="TreeGrafter"/>
</dbReference>
<dbReference type="PANTHER" id="PTHR12232">
    <property type="entry name" value="SH3 DOMAIN-BINDING GLUTAMIC ACID-RICH-LIKE PROTEIN"/>
    <property type="match status" value="1"/>
</dbReference>
<comment type="similarity">
    <text evidence="1">Belongs to the SH3BGR family.</text>
</comment>
<evidence type="ECO:0000313" key="3">
    <source>
        <dbReference type="Proteomes" id="UP000472277"/>
    </source>
</evidence>
<dbReference type="InterPro" id="IPR006993">
    <property type="entry name" value="Glut_rich_SH3-bd"/>
</dbReference>
<reference evidence="2" key="1">
    <citation type="submission" date="2025-08" db="UniProtKB">
        <authorList>
            <consortium name="Ensembl"/>
        </authorList>
    </citation>
    <scope>IDENTIFICATION</scope>
</reference>
<dbReference type="SUPFAM" id="SSF52833">
    <property type="entry name" value="Thioredoxin-like"/>
    <property type="match status" value="1"/>
</dbReference>
<dbReference type="InterPro" id="IPR051033">
    <property type="entry name" value="SH3BGR"/>
</dbReference>
<proteinExistence type="inferred from homology"/>
<dbReference type="InParanoid" id="A0A674BEC7"/>